<protein>
    <recommendedName>
        <fullName evidence="2">MIF4G domain-containing protein</fullName>
    </recommendedName>
</protein>
<gene>
    <name evidence="3" type="ORF">GSOID_T00008048001</name>
</gene>
<dbReference type="PANTHER" id="PTHR23253">
    <property type="entry name" value="EUKARYOTIC TRANSLATION INITIATION FACTOR 4 GAMMA"/>
    <property type="match status" value="1"/>
</dbReference>
<feature type="compositionally biased region" description="Basic and acidic residues" evidence="1">
    <location>
        <begin position="153"/>
        <end position="191"/>
    </location>
</feature>
<dbReference type="InterPro" id="IPR016024">
    <property type="entry name" value="ARM-type_fold"/>
</dbReference>
<dbReference type="GO" id="GO:0003723">
    <property type="term" value="F:RNA binding"/>
    <property type="evidence" value="ECO:0007669"/>
    <property type="project" value="InterPro"/>
</dbReference>
<feature type="compositionally biased region" description="Low complexity" evidence="1">
    <location>
        <begin position="250"/>
        <end position="263"/>
    </location>
</feature>
<dbReference type="Pfam" id="PF02854">
    <property type="entry name" value="MIF4G"/>
    <property type="match status" value="1"/>
</dbReference>
<evidence type="ECO:0000313" key="4">
    <source>
        <dbReference type="Proteomes" id="UP000001307"/>
    </source>
</evidence>
<feature type="region of interest" description="Disordered" evidence="1">
    <location>
        <begin position="146"/>
        <end position="270"/>
    </location>
</feature>
<evidence type="ECO:0000259" key="2">
    <source>
        <dbReference type="Pfam" id="PF02854"/>
    </source>
</evidence>
<proteinExistence type="predicted"/>
<dbReference type="AlphaFoldDB" id="E4XD14"/>
<name>E4XD14_OIKDI</name>
<sequence>MELDEEYDELNTRIKIRGLGNFKFVGELYVEGLLSLNIIKICCQQLVYSDSENELESLCKLIPTIGKRMQTGPQVPGRANQAQFAQAEQDKKKGAEILTIVFGKIEKIVSDGKTLGNSPEKITPRVLCLLKDVIDIRRRNWEQRASVMKGPAKIRDLHDQDRRKAEEDTRRVEREYNKAQYERAQANDERRRRLNQGNWSKQSHVTKSKFDTSKLASTASSSMDNRLSGSGPITLGSRRRGGGGFKNTSMDKGSNDNSSSSSGRNTPIAVPRNPFDFLDFYAENPEKLPQLGGKRSSRDLGGSKGSLDEHSNLRGGGKPSFKNSTHDGRYVKKSLTPEEVNILRQEIEKKAGTLYSDLEEAQGNIKMIVDVGKNNVDLFETVEAQIIVLDVILEKVLEKSVQEREAVAKLLMVIADEAKFMDWEACVTPFVKKAVDEDRFTDCPKFWQYLSQCISRIYLSPAVHAKSIKGITEPAKELCAWTNAIVTLIEEIDYTLRSKKKIHDLYNAAEIDLAAIIAADGGSETPEERLRKRGLDFLLKPLVIVSWDKVESQLLGSLEDHTFGEAEIEDFTKEFDIIERLVPEGPDGRGHPNFVKMLVNAVMSFSVDSDTDQMIVRIHEADVRDSNFSDCELLLRKYIVNEDDMIEALFVLADIFRKKHENNEALIKQVFLELYELSIMEISLFQPLPELLFTSAFVLEFVARSTLSISPILDQTTRKLYDHLWCSLALNKPLGRSTGLNTLPSPRKQRNPNSTFQI</sequence>
<feature type="domain" description="MIF4G" evidence="2">
    <location>
        <begin position="7"/>
        <end position="139"/>
    </location>
</feature>
<accession>E4XD14</accession>
<feature type="compositionally biased region" description="Polar residues" evidence="1">
    <location>
        <begin position="214"/>
        <end position="228"/>
    </location>
</feature>
<keyword evidence="4" id="KW-1185">Reference proteome</keyword>
<evidence type="ECO:0000313" key="3">
    <source>
        <dbReference type="EMBL" id="CBY24048.1"/>
    </source>
</evidence>
<dbReference type="InParanoid" id="E4XD14"/>
<dbReference type="EMBL" id="FN653038">
    <property type="protein sequence ID" value="CBY24048.1"/>
    <property type="molecule type" value="Genomic_DNA"/>
</dbReference>
<dbReference type="Gene3D" id="1.25.40.180">
    <property type="match status" value="3"/>
</dbReference>
<feature type="region of interest" description="Disordered" evidence="1">
    <location>
        <begin position="286"/>
        <end position="329"/>
    </location>
</feature>
<dbReference type="SUPFAM" id="SSF48371">
    <property type="entry name" value="ARM repeat"/>
    <property type="match status" value="2"/>
</dbReference>
<dbReference type="OrthoDB" id="6379360at2759"/>
<evidence type="ECO:0000256" key="1">
    <source>
        <dbReference type="SAM" id="MobiDB-lite"/>
    </source>
</evidence>
<dbReference type="InterPro" id="IPR003890">
    <property type="entry name" value="MIF4G-like_typ-3"/>
</dbReference>
<dbReference type="Proteomes" id="UP000001307">
    <property type="component" value="Unassembled WGS sequence"/>
</dbReference>
<feature type="region of interest" description="Disordered" evidence="1">
    <location>
        <begin position="739"/>
        <end position="758"/>
    </location>
</feature>
<organism evidence="3">
    <name type="scientific">Oikopleura dioica</name>
    <name type="common">Tunicate</name>
    <dbReference type="NCBI Taxonomy" id="34765"/>
    <lineage>
        <taxon>Eukaryota</taxon>
        <taxon>Metazoa</taxon>
        <taxon>Chordata</taxon>
        <taxon>Tunicata</taxon>
        <taxon>Appendicularia</taxon>
        <taxon>Copelata</taxon>
        <taxon>Oikopleuridae</taxon>
        <taxon>Oikopleura</taxon>
    </lineage>
</organism>
<reference evidence="3" key="1">
    <citation type="journal article" date="2010" name="Science">
        <title>Plasticity of animal genome architecture unmasked by rapid evolution of a pelagic tunicate.</title>
        <authorList>
            <person name="Denoeud F."/>
            <person name="Henriet S."/>
            <person name="Mungpakdee S."/>
            <person name="Aury J.M."/>
            <person name="Da Silva C."/>
            <person name="Brinkmann H."/>
            <person name="Mikhaleva J."/>
            <person name="Olsen L.C."/>
            <person name="Jubin C."/>
            <person name="Canestro C."/>
            <person name="Bouquet J.M."/>
            <person name="Danks G."/>
            <person name="Poulain J."/>
            <person name="Campsteijn C."/>
            <person name="Adamski M."/>
            <person name="Cross I."/>
            <person name="Yadetie F."/>
            <person name="Muffato M."/>
            <person name="Louis A."/>
            <person name="Butcher S."/>
            <person name="Tsagkogeorga G."/>
            <person name="Konrad A."/>
            <person name="Singh S."/>
            <person name="Jensen M.F."/>
            <person name="Cong E.H."/>
            <person name="Eikeseth-Otteraa H."/>
            <person name="Noel B."/>
            <person name="Anthouard V."/>
            <person name="Porcel B.M."/>
            <person name="Kachouri-Lafond R."/>
            <person name="Nishino A."/>
            <person name="Ugolini M."/>
            <person name="Chourrout P."/>
            <person name="Nishida H."/>
            <person name="Aasland R."/>
            <person name="Huzurbazar S."/>
            <person name="Westhof E."/>
            <person name="Delsuc F."/>
            <person name="Lehrach H."/>
            <person name="Reinhardt R."/>
            <person name="Weissenbach J."/>
            <person name="Roy S.W."/>
            <person name="Artiguenave F."/>
            <person name="Postlethwait J.H."/>
            <person name="Manak J.R."/>
            <person name="Thompson E.M."/>
            <person name="Jaillon O."/>
            <person name="Du Pasquier L."/>
            <person name="Boudinot P."/>
            <person name="Liberles D.A."/>
            <person name="Volff J.N."/>
            <person name="Philippe H."/>
            <person name="Lenhard B."/>
            <person name="Roest Crollius H."/>
            <person name="Wincker P."/>
            <person name="Chourrout D."/>
        </authorList>
    </citation>
    <scope>NUCLEOTIDE SEQUENCE [LARGE SCALE GENOMIC DNA]</scope>
</reference>
<feature type="compositionally biased region" description="Polar residues" evidence="1">
    <location>
        <begin position="195"/>
        <end position="205"/>
    </location>
</feature>